<proteinExistence type="predicted"/>
<evidence type="ECO:0000313" key="3">
    <source>
        <dbReference type="EMBL" id="CAE8730104.1"/>
    </source>
</evidence>
<keyword evidence="1" id="KW-0175">Coiled coil</keyword>
<accession>A0A813LQW2</accession>
<dbReference type="EMBL" id="CAJNNW010035799">
    <property type="protein sequence ID" value="CAE8730104.1"/>
    <property type="molecule type" value="Genomic_DNA"/>
</dbReference>
<protein>
    <submittedName>
        <fullName evidence="3">Uncharacterized protein</fullName>
    </submittedName>
</protein>
<evidence type="ECO:0000256" key="1">
    <source>
        <dbReference type="SAM" id="Coils"/>
    </source>
</evidence>
<comment type="caution">
    <text evidence="3">The sequence shown here is derived from an EMBL/GenBank/DDBJ whole genome shotgun (WGS) entry which is preliminary data.</text>
</comment>
<feature type="region of interest" description="Disordered" evidence="2">
    <location>
        <begin position="160"/>
        <end position="180"/>
    </location>
</feature>
<evidence type="ECO:0000313" key="4">
    <source>
        <dbReference type="Proteomes" id="UP000626109"/>
    </source>
</evidence>
<feature type="coiled-coil region" evidence="1">
    <location>
        <begin position="76"/>
        <end position="103"/>
    </location>
</feature>
<name>A0A813LQW2_POLGL</name>
<organism evidence="3 4">
    <name type="scientific">Polarella glacialis</name>
    <name type="common">Dinoflagellate</name>
    <dbReference type="NCBI Taxonomy" id="89957"/>
    <lineage>
        <taxon>Eukaryota</taxon>
        <taxon>Sar</taxon>
        <taxon>Alveolata</taxon>
        <taxon>Dinophyceae</taxon>
        <taxon>Suessiales</taxon>
        <taxon>Suessiaceae</taxon>
        <taxon>Polarella</taxon>
    </lineage>
</organism>
<gene>
    <name evidence="3" type="ORF">PGLA2088_LOCUS45628</name>
</gene>
<dbReference type="AlphaFoldDB" id="A0A813LQW2"/>
<reference evidence="3" key="1">
    <citation type="submission" date="2021-02" db="EMBL/GenBank/DDBJ databases">
        <authorList>
            <person name="Dougan E. K."/>
            <person name="Rhodes N."/>
            <person name="Thang M."/>
            <person name="Chan C."/>
        </authorList>
    </citation>
    <scope>NUCLEOTIDE SEQUENCE</scope>
</reference>
<feature type="non-terminal residue" evidence="3">
    <location>
        <position position="180"/>
    </location>
</feature>
<feature type="non-terminal residue" evidence="3">
    <location>
        <position position="1"/>
    </location>
</feature>
<dbReference type="Proteomes" id="UP000626109">
    <property type="component" value="Unassembled WGS sequence"/>
</dbReference>
<sequence>QATVASTLREKMSAVGEARGRLAHVQFAWNMLEKGAVISVAGEAQHLSSIAETEVEIATASATNTFQAPGMLRDEHVQMLLENRQLREDLAESRQQLSRAAQQIAQTTAVLRAQELMDELADVQQGPAWDSGNSTGSGAAGSYVAGLELSPRLERLQKSNSAAAYHSPVQQAHGLVDSPG</sequence>
<evidence type="ECO:0000256" key="2">
    <source>
        <dbReference type="SAM" id="MobiDB-lite"/>
    </source>
</evidence>